<dbReference type="InterPro" id="IPR050624">
    <property type="entry name" value="HTH-type_Tx_Regulator"/>
</dbReference>
<dbReference type="InterPro" id="IPR001647">
    <property type="entry name" value="HTH_TetR"/>
</dbReference>
<evidence type="ECO:0000313" key="4">
    <source>
        <dbReference type="EMBL" id="HIT84409.1"/>
    </source>
</evidence>
<comment type="caution">
    <text evidence="4">The sequence shown here is derived from an EMBL/GenBank/DDBJ whole genome shotgun (WGS) entry which is preliminary data.</text>
</comment>
<name>A0A9D1H2N4_9FIRM</name>
<reference evidence="4" key="1">
    <citation type="submission" date="2020-10" db="EMBL/GenBank/DDBJ databases">
        <authorList>
            <person name="Gilroy R."/>
        </authorList>
    </citation>
    <scope>NUCLEOTIDE SEQUENCE</scope>
    <source>
        <strain evidence="4">CHK181-108</strain>
    </source>
</reference>
<dbReference type="EMBL" id="DVLU01000006">
    <property type="protein sequence ID" value="HIT84409.1"/>
    <property type="molecule type" value="Genomic_DNA"/>
</dbReference>
<feature type="domain" description="HTH tetR-type" evidence="3">
    <location>
        <begin position="11"/>
        <end position="71"/>
    </location>
</feature>
<evidence type="ECO:0000256" key="2">
    <source>
        <dbReference type="PROSITE-ProRule" id="PRU00335"/>
    </source>
</evidence>
<evidence type="ECO:0000313" key="5">
    <source>
        <dbReference type="Proteomes" id="UP000824165"/>
    </source>
</evidence>
<organism evidence="4 5">
    <name type="scientific">Candidatus Ornithomonoglobus intestinigallinarum</name>
    <dbReference type="NCBI Taxonomy" id="2840894"/>
    <lineage>
        <taxon>Bacteria</taxon>
        <taxon>Bacillati</taxon>
        <taxon>Bacillota</taxon>
        <taxon>Clostridia</taxon>
        <taxon>Candidatus Ornithomonoglobus</taxon>
    </lineage>
</organism>
<reference evidence="4" key="2">
    <citation type="journal article" date="2021" name="PeerJ">
        <title>Extensive microbial diversity within the chicken gut microbiome revealed by metagenomics and culture.</title>
        <authorList>
            <person name="Gilroy R."/>
            <person name="Ravi A."/>
            <person name="Getino M."/>
            <person name="Pursley I."/>
            <person name="Horton D.L."/>
            <person name="Alikhan N.F."/>
            <person name="Baker D."/>
            <person name="Gharbi K."/>
            <person name="Hall N."/>
            <person name="Watson M."/>
            <person name="Adriaenssens E.M."/>
            <person name="Foster-Nyarko E."/>
            <person name="Jarju S."/>
            <person name="Secka A."/>
            <person name="Antonio M."/>
            <person name="Oren A."/>
            <person name="Chaudhuri R.R."/>
            <person name="La Ragione R."/>
            <person name="Hildebrand F."/>
            <person name="Pallen M.J."/>
        </authorList>
    </citation>
    <scope>NUCLEOTIDE SEQUENCE</scope>
    <source>
        <strain evidence="4">CHK181-108</strain>
    </source>
</reference>
<proteinExistence type="predicted"/>
<dbReference type="Pfam" id="PF00440">
    <property type="entry name" value="TetR_N"/>
    <property type="match status" value="1"/>
</dbReference>
<gene>
    <name evidence="4" type="ORF">IAA60_00735</name>
</gene>
<dbReference type="InterPro" id="IPR023772">
    <property type="entry name" value="DNA-bd_HTH_TetR-type_CS"/>
</dbReference>
<sequence length="183" mass="21104">MDRKTSDLRVKRTRSLLSLALLNLMQTRSFDKISVMNICERAMVHRATFYLHFTDKYDLLRFIMDMHAEQLTDPSITDAAEYIKNAADRFFADIEKNFTAYKNIVQKNDSLTFMKAVSDNIYKTVYKKLAETSSCEPETTELRAALISGGASMLAVKMCTSKAKPDRKRFMPEINRYIESIVN</sequence>
<evidence type="ECO:0000259" key="3">
    <source>
        <dbReference type="PROSITE" id="PS50977"/>
    </source>
</evidence>
<dbReference type="PROSITE" id="PS01081">
    <property type="entry name" value="HTH_TETR_1"/>
    <property type="match status" value="1"/>
</dbReference>
<accession>A0A9D1H2N4</accession>
<dbReference type="GO" id="GO:0003677">
    <property type="term" value="F:DNA binding"/>
    <property type="evidence" value="ECO:0007669"/>
    <property type="project" value="UniProtKB-UniRule"/>
</dbReference>
<evidence type="ECO:0000256" key="1">
    <source>
        <dbReference type="ARBA" id="ARBA00023125"/>
    </source>
</evidence>
<dbReference type="InterPro" id="IPR009057">
    <property type="entry name" value="Homeodomain-like_sf"/>
</dbReference>
<feature type="DNA-binding region" description="H-T-H motif" evidence="2">
    <location>
        <begin position="34"/>
        <end position="53"/>
    </location>
</feature>
<dbReference type="PROSITE" id="PS50977">
    <property type="entry name" value="HTH_TETR_2"/>
    <property type="match status" value="1"/>
</dbReference>
<dbReference type="SUPFAM" id="SSF46689">
    <property type="entry name" value="Homeodomain-like"/>
    <property type="match status" value="1"/>
</dbReference>
<dbReference type="Proteomes" id="UP000824165">
    <property type="component" value="Unassembled WGS sequence"/>
</dbReference>
<dbReference type="AlphaFoldDB" id="A0A9D1H2N4"/>
<dbReference type="PANTHER" id="PTHR43479">
    <property type="entry name" value="ACREF/ENVCD OPERON REPRESSOR-RELATED"/>
    <property type="match status" value="1"/>
</dbReference>
<dbReference type="Gene3D" id="1.10.357.10">
    <property type="entry name" value="Tetracycline Repressor, domain 2"/>
    <property type="match status" value="1"/>
</dbReference>
<keyword evidence="1 2" id="KW-0238">DNA-binding</keyword>
<protein>
    <submittedName>
        <fullName evidence="4">TetR family transcriptional regulator</fullName>
    </submittedName>
</protein>
<dbReference type="PANTHER" id="PTHR43479:SF16">
    <property type="entry name" value="HTH TETR-TYPE DOMAIN-CONTAINING PROTEIN"/>
    <property type="match status" value="1"/>
</dbReference>